<dbReference type="SUPFAM" id="SSF118196">
    <property type="entry name" value="YaeB-like"/>
    <property type="match status" value="1"/>
</dbReference>
<feature type="region of interest" description="Disordered" evidence="3">
    <location>
        <begin position="28"/>
        <end position="72"/>
    </location>
</feature>
<evidence type="ECO:0000313" key="6">
    <source>
        <dbReference type="Proteomes" id="UP000440578"/>
    </source>
</evidence>
<keyword evidence="6" id="KW-1185">Reference proteome</keyword>
<dbReference type="InterPro" id="IPR036414">
    <property type="entry name" value="YaeB_N_sf"/>
</dbReference>
<evidence type="ECO:0000256" key="3">
    <source>
        <dbReference type="SAM" id="MobiDB-lite"/>
    </source>
</evidence>
<protein>
    <submittedName>
        <fullName evidence="5">tRNA (Adenine(37)-N6)-methyltransferase</fullName>
    </submittedName>
</protein>
<reference evidence="5 6" key="1">
    <citation type="submission" date="2019-07" db="EMBL/GenBank/DDBJ databases">
        <title>Draft genome assembly of a fouling barnacle, Amphibalanus amphitrite (Darwin, 1854): The first reference genome for Thecostraca.</title>
        <authorList>
            <person name="Kim W."/>
        </authorList>
    </citation>
    <scope>NUCLEOTIDE SEQUENCE [LARGE SCALE GENOMIC DNA]</scope>
    <source>
        <strain evidence="5">SNU_AA5</strain>
        <tissue evidence="5">Soma without cirri and trophi</tissue>
    </source>
</reference>
<comment type="caution">
    <text evidence="5">The sequence shown here is derived from an EMBL/GenBank/DDBJ whole genome shotgun (WGS) entry which is preliminary data.</text>
</comment>
<evidence type="ECO:0000259" key="4">
    <source>
        <dbReference type="PROSITE" id="PS51668"/>
    </source>
</evidence>
<dbReference type="InterPro" id="IPR040372">
    <property type="entry name" value="YaeB-like"/>
</dbReference>
<sequence length="136" mass="14663">MCGDTLHFSGHDLVDGTPVLDIKPYIREYDCPPDGPGGQSVASQSPAGSQASAEDCPAASEPADSRGSDTWLSRLQPERWTVSFTAWAESQLRRFSASESAGAHRLRCLRSAAELRAALVALLTADPRSVYRRTQS</sequence>
<evidence type="ECO:0000256" key="1">
    <source>
        <dbReference type="ARBA" id="ARBA00022691"/>
    </source>
</evidence>
<accession>A0A6A4V727</accession>
<keyword evidence="1" id="KW-0949">S-adenosyl-L-methionine</keyword>
<dbReference type="AlphaFoldDB" id="A0A6A4V727"/>
<keyword evidence="5" id="KW-0808">Transferase</keyword>
<feature type="compositionally biased region" description="Low complexity" evidence="3">
    <location>
        <begin position="39"/>
        <end position="53"/>
    </location>
</feature>
<feature type="domain" description="TsaA-like" evidence="4">
    <location>
        <begin position="1"/>
        <end position="34"/>
    </location>
</feature>
<dbReference type="Proteomes" id="UP000440578">
    <property type="component" value="Unassembled WGS sequence"/>
</dbReference>
<dbReference type="GO" id="GO:0008168">
    <property type="term" value="F:methyltransferase activity"/>
    <property type="evidence" value="ECO:0007669"/>
    <property type="project" value="UniProtKB-KW"/>
</dbReference>
<dbReference type="InterPro" id="IPR023370">
    <property type="entry name" value="TrmO-like_N"/>
</dbReference>
<dbReference type="GO" id="GO:0032259">
    <property type="term" value="P:methylation"/>
    <property type="evidence" value="ECO:0007669"/>
    <property type="project" value="UniProtKB-KW"/>
</dbReference>
<gene>
    <name evidence="5" type="primary">Trmo</name>
    <name evidence="5" type="ORF">FJT64_014555</name>
</gene>
<dbReference type="OrthoDB" id="4882at2759"/>
<dbReference type="Gene3D" id="2.40.30.70">
    <property type="entry name" value="YaeB-like"/>
    <property type="match status" value="1"/>
</dbReference>
<dbReference type="EMBL" id="VIIS01002218">
    <property type="protein sequence ID" value="KAF0286980.1"/>
    <property type="molecule type" value="Genomic_DNA"/>
</dbReference>
<comment type="similarity">
    <text evidence="2">Belongs to the tRNA methyltransferase O family.</text>
</comment>
<dbReference type="Pfam" id="PF01980">
    <property type="entry name" value="TrmO_N"/>
    <property type="match status" value="1"/>
</dbReference>
<organism evidence="5 6">
    <name type="scientific">Amphibalanus amphitrite</name>
    <name type="common">Striped barnacle</name>
    <name type="synonym">Balanus amphitrite</name>
    <dbReference type="NCBI Taxonomy" id="1232801"/>
    <lineage>
        <taxon>Eukaryota</taxon>
        <taxon>Metazoa</taxon>
        <taxon>Ecdysozoa</taxon>
        <taxon>Arthropoda</taxon>
        <taxon>Crustacea</taxon>
        <taxon>Multicrustacea</taxon>
        <taxon>Cirripedia</taxon>
        <taxon>Thoracica</taxon>
        <taxon>Thoracicalcarea</taxon>
        <taxon>Balanomorpha</taxon>
        <taxon>Balanoidea</taxon>
        <taxon>Balanidae</taxon>
        <taxon>Amphibalaninae</taxon>
        <taxon>Amphibalanus</taxon>
    </lineage>
</organism>
<evidence type="ECO:0000256" key="2">
    <source>
        <dbReference type="ARBA" id="ARBA00033753"/>
    </source>
</evidence>
<dbReference type="PANTHER" id="PTHR12818:SF0">
    <property type="entry name" value="TRNA (ADENINE(37)-N6)-METHYLTRANSFERASE"/>
    <property type="match status" value="1"/>
</dbReference>
<dbReference type="PANTHER" id="PTHR12818">
    <property type="entry name" value="TRNA (ADENINE(37)-N6)-METHYLTRANSFERASE"/>
    <property type="match status" value="1"/>
</dbReference>
<name>A0A6A4V727_AMPAM</name>
<keyword evidence="5" id="KW-0489">Methyltransferase</keyword>
<dbReference type="PROSITE" id="PS51668">
    <property type="entry name" value="TSAA_2"/>
    <property type="match status" value="1"/>
</dbReference>
<evidence type="ECO:0000313" key="5">
    <source>
        <dbReference type="EMBL" id="KAF0286980.1"/>
    </source>
</evidence>
<dbReference type="InterPro" id="IPR036413">
    <property type="entry name" value="YaeB-like_sf"/>
</dbReference>
<proteinExistence type="inferred from homology"/>